<dbReference type="PANTHER" id="PTHR43304">
    <property type="entry name" value="PHYTOCHROME-LIKE PROTEIN CPH1"/>
    <property type="match status" value="1"/>
</dbReference>
<evidence type="ECO:0000256" key="3">
    <source>
        <dbReference type="ARBA" id="ARBA00022553"/>
    </source>
</evidence>
<dbReference type="InterPro" id="IPR001610">
    <property type="entry name" value="PAC"/>
</dbReference>
<comment type="catalytic activity">
    <reaction evidence="1">
        <text>ATP + protein L-histidine = ADP + protein N-phospho-L-histidine.</text>
        <dbReference type="EC" id="2.7.13.3"/>
    </reaction>
</comment>
<keyword evidence="9" id="KW-1185">Reference proteome</keyword>
<dbReference type="InterPro" id="IPR052162">
    <property type="entry name" value="Sensor_kinase/Photoreceptor"/>
</dbReference>
<dbReference type="InterPro" id="IPR035965">
    <property type="entry name" value="PAS-like_dom_sf"/>
</dbReference>
<dbReference type="Pfam" id="PF08447">
    <property type="entry name" value="PAS_3"/>
    <property type="match status" value="1"/>
</dbReference>
<name>A0A4Q5L7H8_9BACT</name>
<keyword evidence="5" id="KW-0418">Kinase</keyword>
<dbReference type="GO" id="GO:0004673">
    <property type="term" value="F:protein histidine kinase activity"/>
    <property type="evidence" value="ECO:0007669"/>
    <property type="project" value="UniProtKB-EC"/>
</dbReference>
<dbReference type="PROSITE" id="PS50112">
    <property type="entry name" value="PAS"/>
    <property type="match status" value="1"/>
</dbReference>
<dbReference type="InterPro" id="IPR013655">
    <property type="entry name" value="PAS_fold_3"/>
</dbReference>
<evidence type="ECO:0000259" key="6">
    <source>
        <dbReference type="PROSITE" id="PS50112"/>
    </source>
</evidence>
<dbReference type="SMART" id="SM00065">
    <property type="entry name" value="GAF"/>
    <property type="match status" value="1"/>
</dbReference>
<protein>
    <recommendedName>
        <fullName evidence="2">histidine kinase</fullName>
        <ecNumber evidence="2">2.7.13.3</ecNumber>
    </recommendedName>
</protein>
<dbReference type="SMART" id="SM00086">
    <property type="entry name" value="PAC"/>
    <property type="match status" value="1"/>
</dbReference>
<dbReference type="PANTHER" id="PTHR43304:SF1">
    <property type="entry name" value="PAC DOMAIN-CONTAINING PROTEIN"/>
    <property type="match status" value="1"/>
</dbReference>
<reference evidence="8 9" key="1">
    <citation type="submission" date="2019-02" db="EMBL/GenBank/DDBJ databases">
        <title>Bacterial novel species isolated from soil.</title>
        <authorList>
            <person name="Jung H.-Y."/>
        </authorList>
    </citation>
    <scope>NUCLEOTIDE SEQUENCE [LARGE SCALE GENOMIC DNA]</scope>
    <source>
        <strain evidence="8 9">1-3-3-3</strain>
    </source>
</reference>
<dbReference type="PROSITE" id="PS50113">
    <property type="entry name" value="PAC"/>
    <property type="match status" value="1"/>
</dbReference>
<evidence type="ECO:0000259" key="7">
    <source>
        <dbReference type="PROSITE" id="PS50113"/>
    </source>
</evidence>
<evidence type="ECO:0000256" key="2">
    <source>
        <dbReference type="ARBA" id="ARBA00012438"/>
    </source>
</evidence>
<keyword evidence="3" id="KW-0597">Phosphoprotein</keyword>
<dbReference type="InterPro" id="IPR000014">
    <property type="entry name" value="PAS"/>
</dbReference>
<dbReference type="CDD" id="cd00130">
    <property type="entry name" value="PAS"/>
    <property type="match status" value="2"/>
</dbReference>
<dbReference type="InterPro" id="IPR003018">
    <property type="entry name" value="GAF"/>
</dbReference>
<dbReference type="SUPFAM" id="SSF55781">
    <property type="entry name" value="GAF domain-like"/>
    <property type="match status" value="1"/>
</dbReference>
<dbReference type="Pfam" id="PF08448">
    <property type="entry name" value="PAS_4"/>
    <property type="match status" value="1"/>
</dbReference>
<dbReference type="RefSeq" id="WP_129922586.1">
    <property type="nucleotide sequence ID" value="NZ_SEWE01000051.1"/>
</dbReference>
<dbReference type="Pfam" id="PF13188">
    <property type="entry name" value="PAS_8"/>
    <property type="match status" value="1"/>
</dbReference>
<dbReference type="OrthoDB" id="5401121at2"/>
<dbReference type="SMART" id="SM00091">
    <property type="entry name" value="PAS"/>
    <property type="match status" value="4"/>
</dbReference>
<gene>
    <name evidence="8" type="ORF">EWM57_17910</name>
</gene>
<dbReference type="Gene3D" id="2.10.70.100">
    <property type="match status" value="1"/>
</dbReference>
<evidence type="ECO:0000256" key="5">
    <source>
        <dbReference type="ARBA" id="ARBA00022777"/>
    </source>
</evidence>
<keyword evidence="4" id="KW-0808">Transferase</keyword>
<feature type="domain" description="PAC" evidence="7">
    <location>
        <begin position="211"/>
        <end position="267"/>
    </location>
</feature>
<dbReference type="SUPFAM" id="SSF55785">
    <property type="entry name" value="PYP-like sensor domain (PAS domain)"/>
    <property type="match status" value="4"/>
</dbReference>
<dbReference type="InterPro" id="IPR013656">
    <property type="entry name" value="PAS_4"/>
</dbReference>
<accession>A0A4Q5L7H8</accession>
<dbReference type="EMBL" id="SEWE01000051">
    <property type="protein sequence ID" value="RYU77129.1"/>
    <property type="molecule type" value="Genomic_DNA"/>
</dbReference>
<dbReference type="Proteomes" id="UP000294155">
    <property type="component" value="Unassembled WGS sequence"/>
</dbReference>
<evidence type="ECO:0000256" key="1">
    <source>
        <dbReference type="ARBA" id="ARBA00000085"/>
    </source>
</evidence>
<dbReference type="Gene3D" id="3.30.450.40">
    <property type="match status" value="1"/>
</dbReference>
<feature type="non-terminal residue" evidence="8">
    <location>
        <position position="687"/>
    </location>
</feature>
<evidence type="ECO:0000256" key="4">
    <source>
        <dbReference type="ARBA" id="ARBA00022679"/>
    </source>
</evidence>
<evidence type="ECO:0000313" key="9">
    <source>
        <dbReference type="Proteomes" id="UP000294155"/>
    </source>
</evidence>
<dbReference type="AlphaFoldDB" id="A0A4Q5L7H8"/>
<evidence type="ECO:0000313" key="8">
    <source>
        <dbReference type="EMBL" id="RYU77129.1"/>
    </source>
</evidence>
<dbReference type="NCBIfam" id="TIGR00229">
    <property type="entry name" value="sensory_box"/>
    <property type="match status" value="2"/>
</dbReference>
<dbReference type="Gene3D" id="3.30.450.20">
    <property type="entry name" value="PAS domain"/>
    <property type="match status" value="4"/>
</dbReference>
<dbReference type="InterPro" id="IPR029016">
    <property type="entry name" value="GAF-like_dom_sf"/>
</dbReference>
<comment type="caution">
    <text evidence="8">The sequence shown here is derived from an EMBL/GenBank/DDBJ whole genome shotgun (WGS) entry which is preliminary data.</text>
</comment>
<dbReference type="InterPro" id="IPR000700">
    <property type="entry name" value="PAS-assoc_C"/>
</dbReference>
<proteinExistence type="predicted"/>
<sequence>MPAPNPSSSPDLPFLVAALPGQISADACTLLHTMPWGVLGLAADGTVTVLNPAASALWGVEAAEVLGQLPGRVVPAVLPPQLVLDLAQAAPTPATYWLPHTQQWICMRTAPAGEGGRWVYWDNVTSGQQARHHRRKRRHTLDRLAALEQASSSGSYQVELDTMTFHLSAGMYRLFGETPATFKVTPAEVEARSHPDDVVSVREILAQAILRKQPFRYLRRIFRPDGQLRTLETHGSIICDAAGHPVQMLGLVQDITERQQAEATMLGVQQKLAQQATDQYRTLFRALDEGYLLAQVEFDEQHQTVDILYLDANPAATRMMGQDYTGKHLRDITPPSEPYWYELFGRVARTGVSERLELYAQTTDGWYDFYMFRIGDEGSARVAVVFRDVTERRQREAHAAFLTGIQDDFSRLATPDEIMQASSAKICAYLQLDTCCFLDIDQNQEYDLQVTYCWHSPSSPDLRGAYRSQDFLSAEFIRASRAGEPTIICDTQTDARALASAATYTQLGIRAMVGFPFHRGGEWQYLFSVSAAAPRHWQPDEVELLEEVARRLFPRLERARAEEALRRSEARYRSLFETMAEGFAVCELVRDAQGRAVDWRYIELNPAWERQTGLSREAAFQTTARHLLPDLEQWWYEAFEQVVDSGEASRFENYVETLGRWYQVVVFPQKENQRFAVLYDDITDRKQ</sequence>
<dbReference type="EC" id="2.7.13.3" evidence="2"/>
<dbReference type="Pfam" id="PF01590">
    <property type="entry name" value="GAF"/>
    <property type="match status" value="1"/>
</dbReference>
<feature type="domain" description="PAS" evidence="6">
    <location>
        <begin position="30"/>
        <end position="68"/>
    </location>
</feature>
<organism evidence="8 9">
    <name type="scientific">Hymenobacter persicinus</name>
    <dbReference type="NCBI Taxonomy" id="2025506"/>
    <lineage>
        <taxon>Bacteria</taxon>
        <taxon>Pseudomonadati</taxon>
        <taxon>Bacteroidota</taxon>
        <taxon>Cytophagia</taxon>
        <taxon>Cytophagales</taxon>
        <taxon>Hymenobacteraceae</taxon>
        <taxon>Hymenobacter</taxon>
    </lineage>
</organism>